<organism evidence="10 11">
    <name type="scientific">Mesoplasma syrphidae</name>
    <dbReference type="NCBI Taxonomy" id="225999"/>
    <lineage>
        <taxon>Bacteria</taxon>
        <taxon>Bacillati</taxon>
        <taxon>Mycoplasmatota</taxon>
        <taxon>Mollicutes</taxon>
        <taxon>Entomoplasmatales</taxon>
        <taxon>Entomoplasmataceae</taxon>
        <taxon>Mesoplasma</taxon>
    </lineage>
</organism>
<dbReference type="PANTHER" id="PTHR11113:SF14">
    <property type="entry name" value="N-ACETYLGLUCOSAMINE-6-PHOSPHATE DEACETYLASE"/>
    <property type="match status" value="1"/>
</dbReference>
<dbReference type="SUPFAM" id="SSF51556">
    <property type="entry name" value="Metallo-dependent hydrolases"/>
    <property type="match status" value="1"/>
</dbReference>
<gene>
    <name evidence="10" type="primary">nagA</name>
    <name evidence="10" type="ORF">CXP39_01950</name>
</gene>
<dbReference type="PIRSF" id="PIRSF038994">
    <property type="entry name" value="NagA"/>
    <property type="match status" value="1"/>
</dbReference>
<feature type="binding site" evidence="7">
    <location>
        <position position="247"/>
    </location>
    <ligand>
        <name>substrate</name>
    </ligand>
</feature>
<keyword evidence="3 5" id="KW-0378">Hydrolase</keyword>
<dbReference type="InterPro" id="IPR003764">
    <property type="entry name" value="GlcNAc_6-P_deAcase"/>
</dbReference>
<dbReference type="InterPro" id="IPR006680">
    <property type="entry name" value="Amidohydro-rel"/>
</dbReference>
<evidence type="ECO:0000256" key="1">
    <source>
        <dbReference type="ARBA" id="ARBA00010716"/>
    </source>
</evidence>
<feature type="binding site" evidence="8">
    <location>
        <position position="126"/>
    </location>
    <ligand>
        <name>Zn(2+)</name>
        <dbReference type="ChEBI" id="CHEBI:29105"/>
    </ligand>
</feature>
<dbReference type="InterPro" id="IPR011059">
    <property type="entry name" value="Metal-dep_hydrolase_composite"/>
</dbReference>
<dbReference type="CDD" id="cd00854">
    <property type="entry name" value="NagA"/>
    <property type="match status" value="1"/>
</dbReference>
<dbReference type="EMBL" id="CP025257">
    <property type="protein sequence ID" value="AUF83554.1"/>
    <property type="molecule type" value="Genomic_DNA"/>
</dbReference>
<dbReference type="AlphaFoldDB" id="A0A2K9CD18"/>
<dbReference type="RefSeq" id="WP_027048093.1">
    <property type="nucleotide sequence ID" value="NZ_CP025257.1"/>
</dbReference>
<name>A0A2K9CD18_9MOLU</name>
<feature type="domain" description="Amidohydrolase-related" evidence="9">
    <location>
        <begin position="46"/>
        <end position="375"/>
    </location>
</feature>
<reference evidence="10 11" key="1">
    <citation type="submission" date="2017-12" db="EMBL/GenBank/DDBJ databases">
        <title>Mesoplasma syrphidae YJS, Complete Genome.</title>
        <authorList>
            <person name="Knight T.F."/>
            <person name="Citino T."/>
            <person name="Rubinstein R."/>
            <person name="Neuschaefer Z."/>
        </authorList>
    </citation>
    <scope>NUCLEOTIDE SEQUENCE [LARGE SCALE GENOMIC DNA]</scope>
    <source>
        <strain evidence="10 11">YJS</strain>
    </source>
</reference>
<evidence type="ECO:0000256" key="3">
    <source>
        <dbReference type="ARBA" id="ARBA00022801"/>
    </source>
</evidence>
<feature type="binding site" evidence="7">
    <location>
        <begin position="215"/>
        <end position="216"/>
    </location>
    <ligand>
        <name>substrate</name>
    </ligand>
</feature>
<evidence type="ECO:0000313" key="11">
    <source>
        <dbReference type="Proteomes" id="UP000233419"/>
    </source>
</evidence>
<evidence type="ECO:0000256" key="7">
    <source>
        <dbReference type="PIRSR" id="PIRSR038994-2"/>
    </source>
</evidence>
<dbReference type="GO" id="GO:0046872">
    <property type="term" value="F:metal ion binding"/>
    <property type="evidence" value="ECO:0007669"/>
    <property type="project" value="UniProtKB-KW"/>
</dbReference>
<keyword evidence="4 5" id="KW-0119">Carbohydrate metabolism</keyword>
<dbReference type="GO" id="GO:0008448">
    <property type="term" value="F:N-acetylglucosamine-6-phosphate deacetylase activity"/>
    <property type="evidence" value="ECO:0007669"/>
    <property type="project" value="InterPro"/>
</dbReference>
<dbReference type="KEGG" id="msyr:CXP39_01950"/>
<evidence type="ECO:0000256" key="6">
    <source>
        <dbReference type="PIRSR" id="PIRSR038994-1"/>
    </source>
</evidence>
<evidence type="ECO:0000256" key="2">
    <source>
        <dbReference type="ARBA" id="ARBA00022723"/>
    </source>
</evidence>
<proteinExistence type="inferred from homology"/>
<evidence type="ECO:0000256" key="5">
    <source>
        <dbReference type="PIRNR" id="PIRNR038994"/>
    </source>
</evidence>
<evidence type="ECO:0000259" key="9">
    <source>
        <dbReference type="Pfam" id="PF01979"/>
    </source>
</evidence>
<feature type="binding site" evidence="7">
    <location>
        <position position="223"/>
    </location>
    <ligand>
        <name>substrate</name>
    </ligand>
</feature>
<keyword evidence="11" id="KW-1185">Reference proteome</keyword>
<protein>
    <submittedName>
        <fullName evidence="10">N-acetylglucosamine-6-phosphate deacetylase</fullName>
    </submittedName>
</protein>
<comment type="cofactor">
    <cofactor evidence="8">
        <name>a divalent metal cation</name>
        <dbReference type="ChEBI" id="CHEBI:60240"/>
    </cofactor>
    <text evidence="8">Binds 1 divalent metal cation per subunit.</text>
</comment>
<feature type="binding site" evidence="7">
    <location>
        <begin position="304"/>
        <end position="306"/>
    </location>
    <ligand>
        <name>substrate</name>
    </ligand>
</feature>
<evidence type="ECO:0000313" key="10">
    <source>
        <dbReference type="EMBL" id="AUF83554.1"/>
    </source>
</evidence>
<dbReference type="SUPFAM" id="SSF51338">
    <property type="entry name" value="Composite domain of metallo-dependent hydrolases"/>
    <property type="match status" value="1"/>
</dbReference>
<feature type="active site" description="Proton donor/acceptor" evidence="6">
    <location>
        <position position="270"/>
    </location>
</feature>
<feature type="binding site" evidence="8">
    <location>
        <position position="191"/>
    </location>
    <ligand>
        <name>Zn(2+)</name>
        <dbReference type="ChEBI" id="CHEBI:29105"/>
    </ligand>
</feature>
<dbReference type="OrthoDB" id="9776488at2"/>
<dbReference type="Proteomes" id="UP000233419">
    <property type="component" value="Chromosome"/>
</dbReference>
<evidence type="ECO:0000256" key="4">
    <source>
        <dbReference type="ARBA" id="ARBA00023277"/>
    </source>
</evidence>
<sequence>MIIKNAKIVLEDKIIENGYLIVENKKIAAIEEGTTVKEGIDVEGKWVLPGFIDCHVHGGYGVDFETGDENRFETFAINVAKEGITKYLQASVTNSQTNNEKYYQEFGTFMSTKNQVGAKCLGAHMEGPFISPDRKGAHEVTLLIKPNIEITQKLIDLSNNNLKMVTYAGELQDGSYTSFLIENQIVPSIGHSNMEAYEFEKDYNLGARHITHLFNAMSGVDQRRPGLATAALNHHDVLVEVISDGIHIHPDTLKMIYDHKGPDNICIITDAMNAKGLPDGEYRLGELKVIKQNMTVALKETGVLAGAGATFDHNVRTYQQVCQIPMTQLIKMTSINIAKQLGIFESTGSLTLNKLADIVVLDENLNVAMTIIEGSVGYKN</sequence>
<comment type="similarity">
    <text evidence="1 5">Belongs to the metallo-dependent hydrolases superfamily. NagA family.</text>
</comment>
<dbReference type="NCBIfam" id="TIGR00221">
    <property type="entry name" value="nagA"/>
    <property type="match status" value="1"/>
</dbReference>
<feature type="binding site" evidence="8">
    <location>
        <position position="212"/>
    </location>
    <ligand>
        <name>Zn(2+)</name>
        <dbReference type="ChEBI" id="CHEBI:29105"/>
    </ligand>
</feature>
<dbReference type="PANTHER" id="PTHR11113">
    <property type="entry name" value="N-ACETYLGLUCOSAMINE-6-PHOSPHATE DEACETYLASE"/>
    <property type="match status" value="1"/>
</dbReference>
<evidence type="ECO:0000256" key="8">
    <source>
        <dbReference type="PIRSR" id="PIRSR038994-3"/>
    </source>
</evidence>
<feature type="binding site" evidence="7">
    <location>
        <position position="137"/>
    </location>
    <ligand>
        <name>substrate</name>
    </ligand>
</feature>
<dbReference type="InterPro" id="IPR032466">
    <property type="entry name" value="Metal_Hydrolase"/>
</dbReference>
<accession>A0A2K9CD18</accession>
<dbReference type="Pfam" id="PF01979">
    <property type="entry name" value="Amidohydro_1"/>
    <property type="match status" value="1"/>
</dbReference>
<dbReference type="Gene3D" id="2.30.40.10">
    <property type="entry name" value="Urease, subunit C, domain 1"/>
    <property type="match status" value="1"/>
</dbReference>
<dbReference type="GO" id="GO:0006046">
    <property type="term" value="P:N-acetylglucosamine catabolic process"/>
    <property type="evidence" value="ECO:0007669"/>
    <property type="project" value="TreeGrafter"/>
</dbReference>
<keyword evidence="2 8" id="KW-0479">Metal-binding</keyword>
<dbReference type="Gene3D" id="3.20.20.140">
    <property type="entry name" value="Metal-dependent hydrolases"/>
    <property type="match status" value="1"/>
</dbReference>